<protein>
    <recommendedName>
        <fullName evidence="4">General stress protein</fullName>
    </recommendedName>
</protein>
<dbReference type="PANTHER" id="PTHR35792">
    <property type="entry name" value="GENERAL STRESS PROTEIN"/>
    <property type="match status" value="1"/>
</dbReference>
<dbReference type="InterPro" id="IPR024623">
    <property type="entry name" value="YtxH"/>
</dbReference>
<evidence type="ECO:0000256" key="1">
    <source>
        <dbReference type="SAM" id="Phobius"/>
    </source>
</evidence>
<dbReference type="EMBL" id="LBOV01000016">
    <property type="protein sequence ID" value="KKP43468.1"/>
    <property type="molecule type" value="Genomic_DNA"/>
</dbReference>
<reference evidence="2 3" key="1">
    <citation type="journal article" date="2015" name="Nature">
        <title>rRNA introns, odd ribosomes, and small enigmatic genomes across a large radiation of phyla.</title>
        <authorList>
            <person name="Brown C.T."/>
            <person name="Hug L.A."/>
            <person name="Thomas B.C."/>
            <person name="Sharon I."/>
            <person name="Castelle C.J."/>
            <person name="Singh A."/>
            <person name="Wilkins M.J."/>
            <person name="Williams K.H."/>
            <person name="Banfield J.F."/>
        </authorList>
    </citation>
    <scope>NUCLEOTIDE SEQUENCE [LARGE SCALE GENOMIC DNA]</scope>
</reference>
<dbReference type="PANTHER" id="PTHR35792:SF2">
    <property type="entry name" value="GENERAL STRESS PROTEIN"/>
    <property type="match status" value="1"/>
</dbReference>
<comment type="caution">
    <text evidence="2">The sequence shown here is derived from an EMBL/GenBank/DDBJ whole genome shotgun (WGS) entry which is preliminary data.</text>
</comment>
<organism evidence="2 3">
    <name type="scientific">candidate division WS6 bacterium GW2011_GWC1_33_20</name>
    <dbReference type="NCBI Taxonomy" id="1619089"/>
    <lineage>
        <taxon>Bacteria</taxon>
        <taxon>Candidatus Dojkabacteria</taxon>
    </lineage>
</organism>
<dbReference type="Proteomes" id="UP000034302">
    <property type="component" value="Unassembled WGS sequence"/>
</dbReference>
<accession>A0A0F9ZH32</accession>
<keyword evidence="1" id="KW-0812">Transmembrane</keyword>
<gene>
    <name evidence="2" type="ORF">UR34_C0016G0017</name>
</gene>
<feature type="transmembrane region" description="Helical" evidence="1">
    <location>
        <begin position="6"/>
        <end position="26"/>
    </location>
</feature>
<sequence length="119" mass="13110">MSSSDDFFKGLVFGAVIGAAAGLMLAPKSGVETREDIKKLSMELTDKGELLYKNARKDVEKKIREIKAAGKRLDFDSYKELVAKVIDELKNDSEVASTTAKKIGIKLNEDWEDIKSAVV</sequence>
<dbReference type="Pfam" id="PF12732">
    <property type="entry name" value="YtxH"/>
    <property type="match status" value="1"/>
</dbReference>
<proteinExistence type="predicted"/>
<dbReference type="InterPro" id="IPR052928">
    <property type="entry name" value="Desiccation-related_membrane"/>
</dbReference>
<dbReference type="AlphaFoldDB" id="A0A0F9ZH32"/>
<keyword evidence="1" id="KW-0472">Membrane</keyword>
<evidence type="ECO:0000313" key="2">
    <source>
        <dbReference type="EMBL" id="KKP43468.1"/>
    </source>
</evidence>
<keyword evidence="1" id="KW-1133">Transmembrane helix</keyword>
<name>A0A0F9ZH32_9BACT</name>
<evidence type="ECO:0008006" key="4">
    <source>
        <dbReference type="Google" id="ProtNLM"/>
    </source>
</evidence>
<evidence type="ECO:0000313" key="3">
    <source>
        <dbReference type="Proteomes" id="UP000034302"/>
    </source>
</evidence>